<name>A0A1I6LHY4_9BACT</name>
<reference evidence="1 2" key="1">
    <citation type="submission" date="2016-10" db="EMBL/GenBank/DDBJ databases">
        <authorList>
            <person name="de Groot N.N."/>
        </authorList>
    </citation>
    <scope>NUCLEOTIDE SEQUENCE [LARGE SCALE GENOMIC DNA]</scope>
    <source>
        <strain evidence="1 2">DSM 21001</strain>
    </source>
</reference>
<dbReference type="OrthoDB" id="121602at2"/>
<dbReference type="RefSeq" id="WP_089836698.1">
    <property type="nucleotide sequence ID" value="NZ_FOZL01000001.1"/>
</dbReference>
<protein>
    <submittedName>
        <fullName evidence="1">Uncharacterized protein</fullName>
    </submittedName>
</protein>
<dbReference type="EMBL" id="FOZL01000001">
    <property type="protein sequence ID" value="SFS02940.1"/>
    <property type="molecule type" value="Genomic_DNA"/>
</dbReference>
<proteinExistence type="predicted"/>
<sequence>MSFVGFLEAAGKDFAKGLGYVVKIAVPVEALAKLLFPQFAPAVTAGVDAATLIQNAVLLVEQKWAAAGKQNGTGAQKLAEVMTLAESAVTAILTQFGVHADTAYVTSLVNAVVAVLNVAAAPASASVAG</sequence>
<evidence type="ECO:0000313" key="2">
    <source>
        <dbReference type="Proteomes" id="UP000199024"/>
    </source>
</evidence>
<dbReference type="Proteomes" id="UP000199024">
    <property type="component" value="Unassembled WGS sequence"/>
</dbReference>
<dbReference type="AlphaFoldDB" id="A0A1I6LHY4"/>
<keyword evidence="2" id="KW-1185">Reference proteome</keyword>
<accession>A0A1I6LHY4</accession>
<dbReference type="STRING" id="474950.SAMN05421771_0726"/>
<organism evidence="1 2">
    <name type="scientific">Granulicella pectinivorans</name>
    <dbReference type="NCBI Taxonomy" id="474950"/>
    <lineage>
        <taxon>Bacteria</taxon>
        <taxon>Pseudomonadati</taxon>
        <taxon>Acidobacteriota</taxon>
        <taxon>Terriglobia</taxon>
        <taxon>Terriglobales</taxon>
        <taxon>Acidobacteriaceae</taxon>
        <taxon>Granulicella</taxon>
    </lineage>
</organism>
<gene>
    <name evidence="1" type="ORF">SAMN05421771_0726</name>
</gene>
<evidence type="ECO:0000313" key="1">
    <source>
        <dbReference type="EMBL" id="SFS02940.1"/>
    </source>
</evidence>